<proteinExistence type="predicted"/>
<evidence type="ECO:0008006" key="6">
    <source>
        <dbReference type="Google" id="ProtNLM"/>
    </source>
</evidence>
<keyword evidence="1" id="KW-0812">Transmembrane</keyword>
<keyword evidence="1" id="KW-0472">Membrane</keyword>
<gene>
    <name evidence="2" type="ORF">ACFODO_19845</name>
    <name evidence="3" type="ORF">C9E89_021370</name>
</gene>
<dbReference type="EMBL" id="JBHRSF010000140">
    <property type="protein sequence ID" value="MFC2997453.1"/>
    <property type="molecule type" value="Genomic_DNA"/>
</dbReference>
<comment type="caution">
    <text evidence="3">The sequence shown here is derived from an EMBL/GenBank/DDBJ whole genome shotgun (WGS) entry which is preliminary data.</text>
</comment>
<protein>
    <recommendedName>
        <fullName evidence="6">DUF4760 domain-containing protein</fullName>
    </recommendedName>
</protein>
<reference evidence="3 4" key="2">
    <citation type="submission" date="2018-08" db="EMBL/GenBank/DDBJ databases">
        <title>The draft genome of Acinetobacter sichuanensis strain WCHAc060041.</title>
        <authorList>
            <person name="Qin J."/>
            <person name="Feng Y."/>
            <person name="Zong Z."/>
        </authorList>
    </citation>
    <scope>NUCLEOTIDE SEQUENCE [LARGE SCALE GENOMIC DNA]</scope>
    <source>
        <strain evidence="3 4">WCHAc060041</strain>
    </source>
</reference>
<name>A0A371YJ85_9GAMM</name>
<evidence type="ECO:0000256" key="1">
    <source>
        <dbReference type="SAM" id="Phobius"/>
    </source>
</evidence>
<dbReference type="Proteomes" id="UP001595455">
    <property type="component" value="Unassembled WGS sequence"/>
</dbReference>
<dbReference type="AlphaFoldDB" id="A0A371YJ85"/>
<evidence type="ECO:0000313" key="2">
    <source>
        <dbReference type="EMBL" id="MFC2997453.1"/>
    </source>
</evidence>
<organism evidence="3 4">
    <name type="scientific">Acinetobacter sichuanensis</name>
    <dbReference type="NCBI Taxonomy" id="2136183"/>
    <lineage>
        <taxon>Bacteria</taxon>
        <taxon>Pseudomonadati</taxon>
        <taxon>Pseudomonadota</taxon>
        <taxon>Gammaproteobacteria</taxon>
        <taxon>Moraxellales</taxon>
        <taxon>Moraxellaceae</taxon>
        <taxon>Acinetobacter</taxon>
    </lineage>
</organism>
<evidence type="ECO:0000313" key="5">
    <source>
        <dbReference type="Proteomes" id="UP001595455"/>
    </source>
</evidence>
<reference evidence="5" key="3">
    <citation type="journal article" date="2019" name="Int. J. Syst. Evol. Microbiol.">
        <title>The Global Catalogue of Microorganisms (GCM) 10K type strain sequencing project: providing services to taxonomists for standard genome sequencing and annotation.</title>
        <authorList>
            <consortium name="The Broad Institute Genomics Platform"/>
            <consortium name="The Broad Institute Genome Sequencing Center for Infectious Disease"/>
            <person name="Wu L."/>
            <person name="Ma J."/>
        </authorList>
    </citation>
    <scope>NUCLEOTIDE SEQUENCE [LARGE SCALE GENOMIC DNA]</scope>
    <source>
        <strain evidence="5">KCTC 62575</strain>
    </source>
</reference>
<dbReference type="Proteomes" id="UP000240957">
    <property type="component" value="Unassembled WGS sequence"/>
</dbReference>
<keyword evidence="5" id="KW-1185">Reference proteome</keyword>
<accession>A0A371YJ85</accession>
<reference evidence="2" key="1">
    <citation type="journal article" date="2014" name="Int. J. Syst. Evol. Microbiol.">
        <title>Complete genome of a new Firmicutes species belonging to the dominant human colonic microbiota ('Ruminococcus bicirculans') reveals two chromosomes and a selective capacity to utilize plant glucans.</title>
        <authorList>
            <consortium name="NISC Comparative Sequencing Program"/>
            <person name="Wegmann U."/>
            <person name="Louis P."/>
            <person name="Goesmann A."/>
            <person name="Henrissat B."/>
            <person name="Duncan S.H."/>
            <person name="Flint H.J."/>
        </authorList>
    </citation>
    <scope>NUCLEOTIDE SEQUENCE</scope>
    <source>
        <strain evidence="2">KCTC 62575</strain>
    </source>
</reference>
<evidence type="ECO:0000313" key="3">
    <source>
        <dbReference type="EMBL" id="RFC81531.1"/>
    </source>
</evidence>
<evidence type="ECO:0000313" key="4">
    <source>
        <dbReference type="Proteomes" id="UP000240957"/>
    </source>
</evidence>
<sequence length="226" mass="26843">MSKITIKYIAIYIGIYIAVLLIQGFINFLALCQGELYKCVYDHKTVITTVQTTAYILAPLVVILGLNTWIKQHTVTINHELLKEALKAIDQLTLYHQYMYRVFYAHKRSLSTTWKDAESISAMTPDFNEFKNTLFKKRREEYLEYINYLKLQFPVIKLFFKENNLDQIETKDSNFINMHDDLLHAIKEDNVKLYLEYSENLDQKYNEIYQELHSLKGKILDELYIE</sequence>
<feature type="transmembrane region" description="Helical" evidence="1">
    <location>
        <begin position="50"/>
        <end position="70"/>
    </location>
</feature>
<dbReference type="EMBL" id="PYIX02000084">
    <property type="protein sequence ID" value="RFC81531.1"/>
    <property type="molecule type" value="Genomic_DNA"/>
</dbReference>
<keyword evidence="1" id="KW-1133">Transmembrane helix</keyword>
<dbReference type="RefSeq" id="WP_107010147.1">
    <property type="nucleotide sequence ID" value="NZ_JBHRSF010000140.1"/>
</dbReference>
<feature type="transmembrane region" description="Helical" evidence="1">
    <location>
        <begin position="9"/>
        <end position="30"/>
    </location>
</feature>
<reference evidence="2" key="4">
    <citation type="submission" date="2024-09" db="EMBL/GenBank/DDBJ databases">
        <authorList>
            <person name="Sun Q."/>
            <person name="Mori K."/>
        </authorList>
    </citation>
    <scope>NUCLEOTIDE SEQUENCE</scope>
    <source>
        <strain evidence="2">KCTC 62575</strain>
    </source>
</reference>